<dbReference type="PANTHER" id="PTHR12526:SF640">
    <property type="entry name" value="COLANIC ACID BIOSYNTHESIS GLYCOSYLTRANSFERASE WCAL-RELATED"/>
    <property type="match status" value="1"/>
</dbReference>
<comment type="caution">
    <text evidence="5">The sequence shown here is derived from an EMBL/GenBank/DDBJ whole genome shotgun (WGS) entry which is preliminary data.</text>
</comment>
<dbReference type="RefSeq" id="WP_013358457.1">
    <property type="nucleotide sequence ID" value="NZ_CP171465.1"/>
</dbReference>
<keyword evidence="3" id="KW-0808">Transferase</keyword>
<reference evidence="5 6" key="1">
    <citation type="submission" date="2018-10" db="EMBL/GenBank/DDBJ databases">
        <title>Draft genome sequence of Pantoea vagans isolated from corpses of the sugarcane aphid Melanaphis sacchari Zehntner.</title>
        <authorList>
            <person name="Toledo E."/>
            <person name="Pena G."/>
            <person name="Lozano L."/>
        </authorList>
    </citation>
    <scope>NUCLEOTIDE SEQUENCE [LARGE SCALE GENOMIC DNA]</scope>
    <source>
        <strain evidence="5 6">ET-90</strain>
    </source>
</reference>
<dbReference type="Proteomes" id="UP000426772">
    <property type="component" value="Unassembled WGS sequence"/>
</dbReference>
<evidence type="ECO:0000256" key="1">
    <source>
        <dbReference type="ARBA" id="ARBA00009481"/>
    </source>
</evidence>
<feature type="domain" description="Glycosyl transferase family 1" evidence="4">
    <location>
        <begin position="213"/>
        <end position="372"/>
    </location>
</feature>
<evidence type="ECO:0000256" key="3">
    <source>
        <dbReference type="ARBA" id="ARBA00022679"/>
    </source>
</evidence>
<dbReference type="SUPFAM" id="SSF53756">
    <property type="entry name" value="UDP-Glycosyltransferase/glycogen phosphorylase"/>
    <property type="match status" value="1"/>
</dbReference>
<keyword evidence="2" id="KW-0328">Glycosyltransferase</keyword>
<dbReference type="Pfam" id="PF00534">
    <property type="entry name" value="Glycos_transf_1"/>
    <property type="match status" value="1"/>
</dbReference>
<gene>
    <name evidence="5" type="primary">wcaL</name>
    <name evidence="5" type="ORF">D9O29_18040</name>
</gene>
<proteinExistence type="inferred from homology"/>
<evidence type="ECO:0000313" key="5">
    <source>
        <dbReference type="EMBL" id="TXL76604.1"/>
    </source>
</evidence>
<comment type="similarity">
    <text evidence="1">Belongs to the glycosyltransferase group 1 family. Glycosyltransferase 4 subfamily.</text>
</comment>
<evidence type="ECO:0000313" key="6">
    <source>
        <dbReference type="Proteomes" id="UP000426772"/>
    </source>
</evidence>
<evidence type="ECO:0000259" key="4">
    <source>
        <dbReference type="Pfam" id="PF00534"/>
    </source>
</evidence>
<protein>
    <submittedName>
        <fullName evidence="5">Colanic acid biosynthesis glycosyltransferase WcaL</fullName>
    </submittedName>
</protein>
<organism evidence="5 6">
    <name type="scientific">Pantoea vagans</name>
    <dbReference type="NCBI Taxonomy" id="470934"/>
    <lineage>
        <taxon>Bacteria</taxon>
        <taxon>Pseudomonadati</taxon>
        <taxon>Pseudomonadota</taxon>
        <taxon>Gammaproteobacteria</taxon>
        <taxon>Enterobacterales</taxon>
        <taxon>Erwiniaceae</taxon>
        <taxon>Pantoea</taxon>
    </lineage>
</organism>
<dbReference type="InterPro" id="IPR001296">
    <property type="entry name" value="Glyco_trans_1"/>
</dbReference>
<evidence type="ECO:0000256" key="2">
    <source>
        <dbReference type="ARBA" id="ARBA00022676"/>
    </source>
</evidence>
<dbReference type="EMBL" id="RCNL01000008">
    <property type="protein sequence ID" value="TXL76604.1"/>
    <property type="molecule type" value="Genomic_DNA"/>
</dbReference>
<keyword evidence="6" id="KW-1185">Reference proteome</keyword>
<accession>A0ABY3LD61</accession>
<dbReference type="Gene3D" id="3.40.50.2000">
    <property type="entry name" value="Glycogen Phosphorylase B"/>
    <property type="match status" value="2"/>
</dbReference>
<name>A0ABY3LD61_9GAMM</name>
<sequence length="407" mass="45510">MKLTFFTMRFPVASETFVLNQVTHFIDAGYEVEIISVFPGDLVNRHAAFDEYGLAAKTHYLLPEEKISIVDKLNQRIKLVLPKVTKPSLLRSLNVRRYGAQSSKLLLPSIVANAKQTFTADVFLVHFGYAGALANKLRELGVLKGKQATVFHGADISRRHILEEHKLDYVNLFRQSELMLPISHLWENKLIEMGCPPEKIHVTRMGIEPEKFNFQPRQAFHTPLRIVSVARLTEKKGLDVAVKASAILKQRGGQFQYTIIGNGDQDEMMRDFIAREGMEDCVSMPGFKPQEEIRRALSEADIFLLPSKTAADGDMEGIPVALMEAMAVGLPVVSTFHSGIPELIENNVSGWLVEEDDPEALAETLLKLSQGEVDVAPVVAAARHKVETEFNQHIAYGELAQILERLV</sequence>
<dbReference type="PANTHER" id="PTHR12526">
    <property type="entry name" value="GLYCOSYLTRANSFERASE"/>
    <property type="match status" value="1"/>
</dbReference>